<dbReference type="EMBL" id="JAAAIM010000600">
    <property type="protein sequence ID" value="KAG0286148.1"/>
    <property type="molecule type" value="Genomic_DNA"/>
</dbReference>
<gene>
    <name evidence="1" type="ORF">BGZ96_009735</name>
</gene>
<reference evidence="1 2" key="1">
    <citation type="journal article" date="2020" name="Fungal Divers.">
        <title>Resolving the Mortierellaceae phylogeny through synthesis of multi-gene phylogenetics and phylogenomics.</title>
        <authorList>
            <person name="Vandepol N."/>
            <person name="Liber J."/>
            <person name="Desiro A."/>
            <person name="Na H."/>
            <person name="Kennedy M."/>
            <person name="Barry K."/>
            <person name="Grigoriev I.V."/>
            <person name="Miller A.N."/>
            <person name="O'Donnell K."/>
            <person name="Stajich J.E."/>
            <person name="Bonito G."/>
        </authorList>
    </citation>
    <scope>NUCLEOTIDE SEQUENCE [LARGE SCALE GENOMIC DNA]</scope>
    <source>
        <strain evidence="1 2">AD045</strain>
    </source>
</reference>
<sequence>MRNESLHREVIEHEFDYLRREVTLIKGLACAAIASSLQLGTQLLERNEGDSDDVYINRKKTFLDSIQALRPGRYRADCTAFIHRDTQVIYYLYGYTRQGDDSVSAADIVVIYPDDTTGAIDFMLYPDGEWRNSHGLAARSLVELLPAELKMARLVEVFELDDRVVEN</sequence>
<evidence type="ECO:0000313" key="2">
    <source>
        <dbReference type="Proteomes" id="UP001194696"/>
    </source>
</evidence>
<comment type="caution">
    <text evidence="1">The sequence shown here is derived from an EMBL/GenBank/DDBJ whole genome shotgun (WGS) entry which is preliminary data.</text>
</comment>
<evidence type="ECO:0000313" key="1">
    <source>
        <dbReference type="EMBL" id="KAG0286148.1"/>
    </source>
</evidence>
<proteinExistence type="predicted"/>
<organism evidence="1 2">
    <name type="scientific">Linnemannia gamsii</name>
    <dbReference type="NCBI Taxonomy" id="64522"/>
    <lineage>
        <taxon>Eukaryota</taxon>
        <taxon>Fungi</taxon>
        <taxon>Fungi incertae sedis</taxon>
        <taxon>Mucoromycota</taxon>
        <taxon>Mortierellomycotina</taxon>
        <taxon>Mortierellomycetes</taxon>
        <taxon>Mortierellales</taxon>
        <taxon>Mortierellaceae</taxon>
        <taxon>Linnemannia</taxon>
    </lineage>
</organism>
<dbReference type="Proteomes" id="UP001194696">
    <property type="component" value="Unassembled WGS sequence"/>
</dbReference>
<name>A0ABQ7JVQ2_9FUNG</name>
<protein>
    <submittedName>
        <fullName evidence="1">Uncharacterized protein</fullName>
    </submittedName>
</protein>
<keyword evidence="2" id="KW-1185">Reference proteome</keyword>
<accession>A0ABQ7JVQ2</accession>